<evidence type="ECO:0000256" key="1">
    <source>
        <dbReference type="ARBA" id="ARBA00022679"/>
    </source>
</evidence>
<proteinExistence type="predicted"/>
<organism evidence="3 4">
    <name type="scientific">Nonomuraea harbinensis</name>
    <dbReference type="NCBI Taxonomy" id="1286938"/>
    <lineage>
        <taxon>Bacteria</taxon>
        <taxon>Bacillati</taxon>
        <taxon>Actinomycetota</taxon>
        <taxon>Actinomycetes</taxon>
        <taxon>Streptosporangiales</taxon>
        <taxon>Streptosporangiaceae</taxon>
        <taxon>Nonomuraea</taxon>
    </lineage>
</organism>
<name>A0ABW1BZK6_9ACTN</name>
<dbReference type="EMBL" id="JBHSNW010000013">
    <property type="protein sequence ID" value="MFC5818472.1"/>
    <property type="molecule type" value="Genomic_DNA"/>
</dbReference>
<protein>
    <submittedName>
        <fullName evidence="3">Glycosyl transferase family 90</fullName>
    </submittedName>
</protein>
<dbReference type="Pfam" id="PF05686">
    <property type="entry name" value="Glyco_transf_90"/>
    <property type="match status" value="1"/>
</dbReference>
<feature type="domain" description="Glycosyl transferase CAP10" evidence="2">
    <location>
        <begin position="52"/>
        <end position="285"/>
    </location>
</feature>
<evidence type="ECO:0000313" key="4">
    <source>
        <dbReference type="Proteomes" id="UP001596096"/>
    </source>
</evidence>
<dbReference type="InterPro" id="IPR006598">
    <property type="entry name" value="CAP10"/>
</dbReference>
<dbReference type="PANTHER" id="PTHR12203:SF35">
    <property type="entry name" value="PROTEIN O-GLUCOSYLTRANSFERASE 1"/>
    <property type="match status" value="1"/>
</dbReference>
<keyword evidence="1 3" id="KW-0808">Transferase</keyword>
<dbReference type="SMART" id="SM00672">
    <property type="entry name" value="CAP10"/>
    <property type="match status" value="1"/>
</dbReference>
<reference evidence="4" key="1">
    <citation type="journal article" date="2019" name="Int. J. Syst. Evol. Microbiol.">
        <title>The Global Catalogue of Microorganisms (GCM) 10K type strain sequencing project: providing services to taxonomists for standard genome sequencing and annotation.</title>
        <authorList>
            <consortium name="The Broad Institute Genomics Platform"/>
            <consortium name="The Broad Institute Genome Sequencing Center for Infectious Disease"/>
            <person name="Wu L."/>
            <person name="Ma J."/>
        </authorList>
    </citation>
    <scope>NUCLEOTIDE SEQUENCE [LARGE SCALE GENOMIC DNA]</scope>
    <source>
        <strain evidence="4">CGMCC 4.7106</strain>
    </source>
</reference>
<evidence type="ECO:0000313" key="3">
    <source>
        <dbReference type="EMBL" id="MFC5818472.1"/>
    </source>
</evidence>
<dbReference type="InterPro" id="IPR051091">
    <property type="entry name" value="O-Glucosyltr/Glycosyltrsf_90"/>
</dbReference>
<dbReference type="RefSeq" id="WP_219547969.1">
    <property type="nucleotide sequence ID" value="NZ_JAHKRN010000036.1"/>
</dbReference>
<dbReference type="PANTHER" id="PTHR12203">
    <property type="entry name" value="KDEL LYS-ASP-GLU-LEU CONTAINING - RELATED"/>
    <property type="match status" value="1"/>
</dbReference>
<dbReference type="GO" id="GO:0016740">
    <property type="term" value="F:transferase activity"/>
    <property type="evidence" value="ECO:0007669"/>
    <property type="project" value="UniProtKB-KW"/>
</dbReference>
<evidence type="ECO:0000259" key="2">
    <source>
        <dbReference type="SMART" id="SM00672"/>
    </source>
</evidence>
<dbReference type="Proteomes" id="UP001596096">
    <property type="component" value="Unassembled WGS sequence"/>
</dbReference>
<keyword evidence="4" id="KW-1185">Reference proteome</keyword>
<gene>
    <name evidence="3" type="ORF">ACFPUY_25510</name>
</gene>
<comment type="caution">
    <text evidence="3">The sequence shown here is derived from an EMBL/GenBank/DDBJ whole genome shotgun (WGS) entry which is preliminary data.</text>
</comment>
<accession>A0ABW1BZK6</accession>
<sequence>MRVVVDKPISRHRLTDSLLPALRRTLPRIRHRADFFVLLSDSVYVSPAGRAEFVQFLRRAPLLRCDRRDGDDISAHSILIPDFAILGPRYAGELAAIAKASAAIPFERRLGLIKWRGTLSGPGYPNFGNRRDFARYALLMASRKHPEVLDARLITYDNLTDSESALALRRHLRELFGDPAEEVPAEGFVRYKYLISLDGAVAAWKRVPTILASRSVLLLQAQWSQFFYAGLKPWVHYAPVRHDLSDLLKVHERLAEHPEEAEAIADNGQRFAGEILHPAALDTFFVHVVNRCGELCG</sequence>